<proteinExistence type="predicted"/>
<keyword evidence="2" id="KW-1185">Reference proteome</keyword>
<name>F9W424_TRYCI</name>
<dbReference type="VEuPathDB" id="TriTrypDB:TcIL3000_0_28430"/>
<accession>F9W424</accession>
<reference evidence="1 2" key="2">
    <citation type="journal article" date="2012" name="Proc. Natl. Acad. Sci. U.S.A.">
        <title>Antigenic diversity is generated by distinct evolutionary mechanisms in African trypanosome species.</title>
        <authorList>
            <person name="Jackson A.P."/>
            <person name="Berry A."/>
            <person name="Aslett M."/>
            <person name="Allison H.C."/>
            <person name="Burton P."/>
            <person name="Vavrova-Anderson J."/>
            <person name="Brown R."/>
            <person name="Browne H."/>
            <person name="Corton N."/>
            <person name="Hauser H."/>
            <person name="Gamble J."/>
            <person name="Gilderthorp R."/>
            <person name="Marcello L."/>
            <person name="McQuillan J."/>
            <person name="Otto T.D."/>
            <person name="Quail M.A."/>
            <person name="Sanders M.J."/>
            <person name="van Tonder A."/>
            <person name="Ginger M.L."/>
            <person name="Field M.C."/>
            <person name="Barry J.D."/>
            <person name="Hertz-Fowler C."/>
            <person name="Berriman M."/>
        </authorList>
    </citation>
    <scope>NUCLEOTIDE SEQUENCE [LARGE SCALE GENOMIC DNA]</scope>
    <source>
        <strain evidence="1 2">IL3000</strain>
    </source>
</reference>
<sequence>MCLIKMGVAEEAMRDEIIFLCTAVGRWKEPANDGIRRAAAGVVRVKAEFEHLKVVIRLAGRMDEIENSSKLIQDQVKVWVSSGVGDEKVNEIKRSVITMKNDLLEFATVVQEEKFFWREELIERLSDTARGNVEDMEQLCLMSFQMLENNGGAMELGNVRRMYVDRQRGTKVFVEACEEVVVNLTAVGERTQVLIAMFDEVMNQWPMDPDNLR</sequence>
<reference evidence="2" key="1">
    <citation type="submission" date="2011-07" db="EMBL/GenBank/DDBJ databases">
        <title>Divergent evolution of antigenic variation in African trypanosomes.</title>
        <authorList>
            <person name="Jackson A.P."/>
            <person name="Berry A."/>
            <person name="Allison H.C."/>
            <person name="Burton P."/>
            <person name="Anderson J."/>
            <person name="Aslett M."/>
            <person name="Brown R."/>
            <person name="Corton N."/>
            <person name="Harris D."/>
            <person name="Hauser H."/>
            <person name="Gamble J."/>
            <person name="Gilderthorp R."/>
            <person name="McQuillan J."/>
            <person name="Quail M.A."/>
            <person name="Sanders M."/>
            <person name="Van Tonder A."/>
            <person name="Ginger M.L."/>
            <person name="Donelson J.E."/>
            <person name="Field M.C."/>
            <person name="Barry J.D."/>
            <person name="Berriman M."/>
            <person name="Hertz-Fowler C."/>
        </authorList>
    </citation>
    <scope>NUCLEOTIDE SEQUENCE [LARGE SCALE GENOMIC DNA]</scope>
    <source>
        <strain evidence="2">IL3000</strain>
    </source>
</reference>
<dbReference type="AlphaFoldDB" id="F9W424"/>
<evidence type="ECO:0000313" key="2">
    <source>
        <dbReference type="Proteomes" id="UP000000702"/>
    </source>
</evidence>
<comment type="caution">
    <text evidence="1">The sequence shown here is derived from an EMBL/GenBank/DDBJ whole genome shotgun (WGS) entry which is preliminary data.</text>
</comment>
<organism evidence="1 2">
    <name type="scientific">Trypanosoma congolense (strain IL3000)</name>
    <dbReference type="NCBI Taxonomy" id="1068625"/>
    <lineage>
        <taxon>Eukaryota</taxon>
        <taxon>Discoba</taxon>
        <taxon>Euglenozoa</taxon>
        <taxon>Kinetoplastea</taxon>
        <taxon>Metakinetoplastina</taxon>
        <taxon>Trypanosomatida</taxon>
        <taxon>Trypanosomatidae</taxon>
        <taxon>Trypanosoma</taxon>
        <taxon>Nannomonas</taxon>
    </lineage>
</organism>
<evidence type="ECO:0000313" key="1">
    <source>
        <dbReference type="EMBL" id="CCD11907.1"/>
    </source>
</evidence>
<gene>
    <name evidence="1" type="ORF">TCIL3000_0_28430</name>
</gene>
<dbReference type="EMBL" id="CAEQ01000507">
    <property type="protein sequence ID" value="CCD11907.1"/>
    <property type="molecule type" value="Genomic_DNA"/>
</dbReference>
<dbReference type="Proteomes" id="UP000000702">
    <property type="component" value="Unassembled WGS sequence"/>
</dbReference>
<protein>
    <submittedName>
        <fullName evidence="1">WGS project CAEQ00000000 data, annotated contig 1139</fullName>
    </submittedName>
</protein>